<protein>
    <submittedName>
        <fullName evidence="1">Uncharacterized protein</fullName>
    </submittedName>
</protein>
<sequence>YLSSQIGDKQLEEDIIKASSKVVIDKSSEKVAEASKKEALKEIQITPEITKTIVSTQKTDGSFEVSKEITDKLNSTSPESLVTSVITYTKNDKLKNVKPSVWQTVISMQYLKNTASQHENDWKDKYNKAEEYVRSQLGDDNLVKELLVTSNKYVIDRVTRDIVKEKEERTLQVRKSIFDEDTKNTTISVLKGEYNVDDVRSICSSQKNDGSITLHKSIKNQFNVSSTNRLITNVKSYISNQHLRSYDDSVFETALTIYILRYVLVEHKGETQAAYERASSWLIKQLNNNKELEKELFNACEQYVIEEGSRKIEHVIVEEIEKVKLEVSEDTRQTVLKYLQERSILDDAHAIRTSQNDDGSFTLHSSILEQFKISSIDEFVKGITRYVGTKNLKNCDKSIWQTLFIITYFKYVLVDYESEWRNICEKANKWVASKKLSKEELEELDSACDQYLIEKAVEAYNNQTINVQVTKLDVDETTKTTIYNGLRSDAKVDHALSLCKSQHNNGSFTLHKIISEQLKISSPEEAVETLKSYVGSLRLRRLDKSLWISAFIVTYFKIVLVEYESEWRKACDRASSWISEQVHNSDLEKELYSACEQYLIQQGCEFLNSKNTTIVTEVLNKPSQSVIYGSDGRAVTQKDSYLNSELIVAGAAARAKCKVKLESTQNKTLEDVSKATELALKYTEDEVNRLFDNNVTHGNKDDVLNRAKRATKFLMDEYYKPGGDCC</sequence>
<organism evidence="1 2">
    <name type="scientific">Rhizophagus irregularis</name>
    <dbReference type="NCBI Taxonomy" id="588596"/>
    <lineage>
        <taxon>Eukaryota</taxon>
        <taxon>Fungi</taxon>
        <taxon>Fungi incertae sedis</taxon>
        <taxon>Mucoromycota</taxon>
        <taxon>Glomeromycotina</taxon>
        <taxon>Glomeromycetes</taxon>
        <taxon>Glomerales</taxon>
        <taxon>Glomeraceae</taxon>
        <taxon>Rhizophagus</taxon>
    </lineage>
</organism>
<reference evidence="1 2" key="1">
    <citation type="submission" date="2016-04" db="EMBL/GenBank/DDBJ databases">
        <title>Genome analyses suggest a sexual origin of heterokaryosis in a supposedly ancient asexual fungus.</title>
        <authorList>
            <person name="Ropars J."/>
            <person name="Sedzielewska K."/>
            <person name="Noel J."/>
            <person name="Charron P."/>
            <person name="Farinelli L."/>
            <person name="Marton T."/>
            <person name="Kruger M."/>
            <person name="Pelin A."/>
            <person name="Brachmann A."/>
            <person name="Corradi N."/>
        </authorList>
    </citation>
    <scope>NUCLEOTIDE SEQUENCE [LARGE SCALE GENOMIC DNA]</scope>
    <source>
        <strain evidence="1 2">C2</strain>
    </source>
</reference>
<dbReference type="EMBL" id="LLXL01001768">
    <property type="protein sequence ID" value="PKK62951.1"/>
    <property type="molecule type" value="Genomic_DNA"/>
</dbReference>
<evidence type="ECO:0000313" key="1">
    <source>
        <dbReference type="EMBL" id="PKK62951.1"/>
    </source>
</evidence>
<dbReference type="VEuPathDB" id="FungiDB:RhiirFUN_009586"/>
<evidence type="ECO:0000313" key="2">
    <source>
        <dbReference type="Proteomes" id="UP000233469"/>
    </source>
</evidence>
<dbReference type="VEuPathDB" id="FungiDB:RhiirA1_389181"/>
<reference evidence="1 2" key="2">
    <citation type="submission" date="2017-10" db="EMBL/GenBank/DDBJ databases">
        <title>Extensive intraspecific genome diversity in a model arbuscular mycorrhizal fungus.</title>
        <authorList>
            <person name="Chen E.C.H."/>
            <person name="Morin E."/>
            <person name="Baudet D."/>
            <person name="Noel J."/>
            <person name="Ndikumana S."/>
            <person name="Charron P."/>
            <person name="St-Onge C."/>
            <person name="Giorgi J."/>
            <person name="Grigoriev I.V."/>
            <person name="Roux C."/>
            <person name="Martin F.M."/>
            <person name="Corradi N."/>
        </authorList>
    </citation>
    <scope>NUCLEOTIDE SEQUENCE [LARGE SCALE GENOMIC DNA]</scope>
    <source>
        <strain evidence="1 2">C2</strain>
    </source>
</reference>
<dbReference type="PANTHER" id="PTHR45737:SF6">
    <property type="entry name" value="VON WILLEBRAND FACTOR A DOMAIN-CONTAINING PROTEIN 5A"/>
    <property type="match status" value="1"/>
</dbReference>
<proteinExistence type="predicted"/>
<dbReference type="VEuPathDB" id="FungiDB:FUN_004750"/>
<dbReference type="PANTHER" id="PTHR45737">
    <property type="entry name" value="VON WILLEBRAND FACTOR A DOMAIN-CONTAINING PROTEIN 5A"/>
    <property type="match status" value="1"/>
</dbReference>
<dbReference type="VEuPathDB" id="FungiDB:RhiirA1_457151"/>
<accession>A0A2N1MMU1</accession>
<name>A0A2N1MMU1_9GLOM</name>
<feature type="non-terminal residue" evidence="1">
    <location>
        <position position="1"/>
    </location>
</feature>
<gene>
    <name evidence="1" type="ORF">RhiirC2_758974</name>
</gene>
<dbReference type="Proteomes" id="UP000233469">
    <property type="component" value="Unassembled WGS sequence"/>
</dbReference>
<dbReference type="AlphaFoldDB" id="A0A2N1MMU1"/>
<comment type="caution">
    <text evidence="1">The sequence shown here is derived from an EMBL/GenBank/DDBJ whole genome shotgun (WGS) entry which is preliminary data.</text>
</comment>